<evidence type="ECO:0000256" key="1">
    <source>
        <dbReference type="SAM" id="MobiDB-lite"/>
    </source>
</evidence>
<feature type="compositionally biased region" description="Pro residues" evidence="1">
    <location>
        <begin position="550"/>
        <end position="559"/>
    </location>
</feature>
<sequence length="1825" mass="199573">IPQTRSRSIQVHPGKRGGRYQLPDGGCLTIPEAGGFSRNDSITVSSVQPTELSDFTVRLAEMERLVSPVYQLASPSVRSLRCQLALKLPLKLPEGEPSQFSRLRLLHRGSGGGAPWKELPASNLEADYSSIRVDTRSLGTYMMLLSPVEETFQISPNGGLIDFRIDQCVSLRVPKNAFPVPRLFKLRILPFTDKGAALARQLRRSETMDIAALTPMYSFRCDDDHDHAAEDDDATPIRRGVTVKLPLPAWLRDSERKEATARLAVAFRLDADVGGQWTLLDLKRASPRLTRTTVSFESKQLAARFCFVDAIPARLPRAVLGLQHLEALNTGRPGQLNLFIAFDRRRWALCVRCAALPEGAADASSATAAGAGPIDGQDVLRWQLLPPLQPTGARVDRAVRAGRQNAASVAAAAAAAEMTKSEQLLLREGDSFSVELTGDFQLQQTPDSQAGDRVSFQYHQRFADNPVVFELVPTDRTVTIVSDFFSYLLELAEDEGDRKETAEAKLVDKAGNETLTFRGSIKLLSSAGKVLSNHEFSVGFHALKQYLDLKPPPPPPPPAALDSENADEAAGSAGNRQDDQQKPGDGREPRALSRRSLQTLAEQIQQGVTLAAELGIPESAVSALGFETISTRGAGGSSSNFTFRVLLYWKRTCAAPERGSLVDQLRCAKLDIIDAENVRIVTADGFEIDDDELIPEVAKEGKNVYFLLQGELLSDFAQRASNFSSSICIYNTQKFVSRCGAKTDCFVRLIHPMGALTTIRKGRGCHGLPFFHCQVISFRKCVVNLGASASILQQRPTGVQMSKDDAVRLKTRRRQRLDDDFEDDNEEIDDGIDNQADVNDARSMVAKSVDFGGFDTEVPASHEACRENFNTLMSGKSPGLYTVSSMRTWARACCPGPTVKNWNGRLLTSSAGYRASSDWFQASRNLAVDSLAIRLYRFSTPIDEELRIPGKLPEIGFALHTYRSGNSKLMAFSRTVQAMFRLENRSQSSNMRKLQKANERRTAMSQAMRRYSGFVSPTNLLNPCTELLCMQFSSGASQKWWLTQRISPVHSLSSSPGHLVPDAIVHVTAFLAVEDALNSRCGAAHRVGATVRAADVFAPQHQHPSARTEGHVDQLLVPPSLISKQTFFLSSAVSTRIMTMNATRLYSIVLSRRSSSNSKRLRSALPRDSYLRITRGGLRNPPGHHLVGDLIHANNVPFGGHSIEKGVLPELHLIPQLAARLLLATGGGRAPQSDEGEASPPPSPPRPPLTRRSRIGSGPVAEAGAEVVDEISEAEPPAPRISIFSRLGLAPRLPAVTSRMSLNQPAARGKFMKRGAGRRPDAAPAGKIRVGKTGSQRQRSGPFRRPETTAGSGVTAGSFRTTQQAEKLQPQPRGSWKAERIDKVCLPTVATKLEDSGSPEFDTDEGAPGVGISRVPAGHAGIPQPVVRVRHLKQQQGRGQPAPASGFVAPLQTGDNSFEHSEQAFEHGSPNWLIAQLLLLAGELPNCRAGLLGGGQQRVLLLLLLSGAQSKRVEQVHRGRAVAASIGSRGVLPFQTMPLLFVSARIAGAGAAANPRRALRRPGMRAHAANPLGRWRSRRQANRVLAVLTNGASGSRRRRWSRYRYTVCRQDSSAGSWYSMHTCQPLAEPFRLVPDGRRVAQTRVNPLKRAVIRAQRPFGKILDSLSFGQAFSEIRQPFARLHEGVVLKCHYWTRVQPQSSSVLNETAEHLCQAHLQAGVHAQQLQRQVQGEICQGQAAAVGQGEQERRFGAARHGHGSAEQSEYPGFNLANVSKNHRARTVGMQPVRVKTKVLLSRTPVRRRRPRARQPSGWQKKATSGGRLKSR</sequence>
<feature type="compositionally biased region" description="Basic and acidic residues" evidence="1">
    <location>
        <begin position="576"/>
        <end position="591"/>
    </location>
</feature>
<feature type="region of interest" description="Disordered" evidence="1">
    <location>
        <begin position="1226"/>
        <end position="1264"/>
    </location>
</feature>
<feature type="compositionally biased region" description="Pro residues" evidence="1">
    <location>
        <begin position="1239"/>
        <end position="1248"/>
    </location>
</feature>
<name>A0A1I8JKF9_9PLAT</name>
<dbReference type="Gene3D" id="2.60.220.30">
    <property type="match status" value="1"/>
</dbReference>
<feature type="region of interest" description="Disordered" evidence="1">
    <location>
        <begin position="1300"/>
        <end position="1376"/>
    </location>
</feature>
<feature type="region of interest" description="Disordered" evidence="1">
    <location>
        <begin position="547"/>
        <end position="593"/>
    </location>
</feature>
<protein>
    <submittedName>
        <fullName evidence="3">SHR-BD domain-containing protein</fullName>
    </submittedName>
</protein>
<reference evidence="3" key="1">
    <citation type="submission" date="2016-11" db="UniProtKB">
        <authorList>
            <consortium name="WormBaseParasite"/>
        </authorList>
    </citation>
    <scope>IDENTIFICATION</scope>
</reference>
<proteinExistence type="predicted"/>
<evidence type="ECO:0000313" key="3">
    <source>
        <dbReference type="WBParaSite" id="maker-uti_cns_0048255-snap-gene-0.3-mRNA-1"/>
    </source>
</evidence>
<dbReference type="Proteomes" id="UP000095280">
    <property type="component" value="Unplaced"/>
</dbReference>
<organism evidence="2 3">
    <name type="scientific">Macrostomum lignano</name>
    <dbReference type="NCBI Taxonomy" id="282301"/>
    <lineage>
        <taxon>Eukaryota</taxon>
        <taxon>Metazoa</taxon>
        <taxon>Spiralia</taxon>
        <taxon>Lophotrochozoa</taxon>
        <taxon>Platyhelminthes</taxon>
        <taxon>Rhabditophora</taxon>
        <taxon>Macrostomorpha</taxon>
        <taxon>Macrostomida</taxon>
        <taxon>Macrostomidae</taxon>
        <taxon>Macrostomum</taxon>
    </lineage>
</organism>
<feature type="region of interest" description="Disordered" evidence="1">
    <location>
        <begin position="1794"/>
        <end position="1825"/>
    </location>
</feature>
<dbReference type="WBParaSite" id="maker-uti_cns_0048255-snap-gene-0.3-mRNA-1">
    <property type="protein sequence ID" value="maker-uti_cns_0048255-snap-gene-0.3-mRNA-1"/>
    <property type="gene ID" value="maker-uti_cns_0048255-snap-gene-0.3"/>
</dbReference>
<keyword evidence="2" id="KW-1185">Reference proteome</keyword>
<accession>A0A1I8JKF9</accession>
<evidence type="ECO:0000313" key="2">
    <source>
        <dbReference type="Proteomes" id="UP000095280"/>
    </source>
</evidence>